<keyword evidence="2" id="KW-1185">Reference proteome</keyword>
<proteinExistence type="predicted"/>
<dbReference type="HOGENOM" id="CLU_2677916_0_0_1"/>
<protein>
    <submittedName>
        <fullName evidence="1">Uncharacterized protein</fullName>
    </submittedName>
</protein>
<reference evidence="2" key="2">
    <citation type="submission" date="2015-01" db="EMBL/GenBank/DDBJ databases">
        <title>Evolutionary Origins and Diversification of the Mycorrhizal Mutualists.</title>
        <authorList>
            <consortium name="DOE Joint Genome Institute"/>
            <consortium name="Mycorrhizal Genomics Consortium"/>
            <person name="Kohler A."/>
            <person name="Kuo A."/>
            <person name="Nagy L.G."/>
            <person name="Floudas D."/>
            <person name="Copeland A."/>
            <person name="Barry K.W."/>
            <person name="Cichocki N."/>
            <person name="Veneault-Fourrey C."/>
            <person name="LaButti K."/>
            <person name="Lindquist E.A."/>
            <person name="Lipzen A."/>
            <person name="Lundell T."/>
            <person name="Morin E."/>
            <person name="Murat C."/>
            <person name="Riley R."/>
            <person name="Ohm R."/>
            <person name="Sun H."/>
            <person name="Tunlid A."/>
            <person name="Henrissat B."/>
            <person name="Grigoriev I.V."/>
            <person name="Hibbett D.S."/>
            <person name="Martin F."/>
        </authorList>
    </citation>
    <scope>NUCLEOTIDE SEQUENCE [LARGE SCALE GENOMIC DNA]</scope>
    <source>
        <strain evidence="2">Foug A</strain>
    </source>
</reference>
<gene>
    <name evidence="1" type="ORF">SCLCIDRAFT_1219505</name>
</gene>
<feature type="non-terminal residue" evidence="1">
    <location>
        <position position="75"/>
    </location>
</feature>
<dbReference type="Proteomes" id="UP000053989">
    <property type="component" value="Unassembled WGS sequence"/>
</dbReference>
<dbReference type="AlphaFoldDB" id="A0A0C2ZYB1"/>
<dbReference type="EMBL" id="KN822101">
    <property type="protein sequence ID" value="KIM57447.1"/>
    <property type="molecule type" value="Genomic_DNA"/>
</dbReference>
<organism evidence="1 2">
    <name type="scientific">Scleroderma citrinum Foug A</name>
    <dbReference type="NCBI Taxonomy" id="1036808"/>
    <lineage>
        <taxon>Eukaryota</taxon>
        <taxon>Fungi</taxon>
        <taxon>Dikarya</taxon>
        <taxon>Basidiomycota</taxon>
        <taxon>Agaricomycotina</taxon>
        <taxon>Agaricomycetes</taxon>
        <taxon>Agaricomycetidae</taxon>
        <taxon>Boletales</taxon>
        <taxon>Sclerodermatineae</taxon>
        <taxon>Sclerodermataceae</taxon>
        <taxon>Scleroderma</taxon>
    </lineage>
</organism>
<sequence>MLVHVSAAALTDRRLSLVVGRYLSFPWGTIYLVRSSRTRDLSVGPSDDTHVRISGKPINYSKNSHFQEKTIPLPL</sequence>
<dbReference type="InParanoid" id="A0A0C2ZYB1"/>
<evidence type="ECO:0000313" key="2">
    <source>
        <dbReference type="Proteomes" id="UP000053989"/>
    </source>
</evidence>
<reference evidence="1 2" key="1">
    <citation type="submission" date="2014-04" db="EMBL/GenBank/DDBJ databases">
        <authorList>
            <consortium name="DOE Joint Genome Institute"/>
            <person name="Kuo A."/>
            <person name="Kohler A."/>
            <person name="Nagy L.G."/>
            <person name="Floudas D."/>
            <person name="Copeland A."/>
            <person name="Barry K.W."/>
            <person name="Cichocki N."/>
            <person name="Veneault-Fourrey C."/>
            <person name="LaButti K."/>
            <person name="Lindquist E.A."/>
            <person name="Lipzen A."/>
            <person name="Lundell T."/>
            <person name="Morin E."/>
            <person name="Murat C."/>
            <person name="Sun H."/>
            <person name="Tunlid A."/>
            <person name="Henrissat B."/>
            <person name="Grigoriev I.V."/>
            <person name="Hibbett D.S."/>
            <person name="Martin F."/>
            <person name="Nordberg H.P."/>
            <person name="Cantor M.N."/>
            <person name="Hua S.X."/>
        </authorList>
    </citation>
    <scope>NUCLEOTIDE SEQUENCE [LARGE SCALE GENOMIC DNA]</scope>
    <source>
        <strain evidence="1 2">Foug A</strain>
    </source>
</reference>
<evidence type="ECO:0000313" key="1">
    <source>
        <dbReference type="EMBL" id="KIM57447.1"/>
    </source>
</evidence>
<accession>A0A0C2ZYB1</accession>
<name>A0A0C2ZYB1_9AGAM</name>